<feature type="compositionally biased region" description="Acidic residues" evidence="3">
    <location>
        <begin position="248"/>
        <end position="264"/>
    </location>
</feature>
<evidence type="ECO:0008006" key="6">
    <source>
        <dbReference type="Google" id="ProtNLM"/>
    </source>
</evidence>
<feature type="compositionally biased region" description="Acidic residues" evidence="3">
    <location>
        <begin position="293"/>
        <end position="313"/>
    </location>
</feature>
<feature type="region of interest" description="Disordered" evidence="3">
    <location>
        <begin position="290"/>
        <end position="315"/>
    </location>
</feature>
<dbReference type="InterPro" id="IPR013256">
    <property type="entry name" value="Chromatin_SPT2"/>
</dbReference>
<accession>A0A4C2E3G7</accession>
<dbReference type="Pfam" id="PF08243">
    <property type="entry name" value="SPT2"/>
    <property type="match status" value="1"/>
</dbReference>
<feature type="compositionally biased region" description="Polar residues" evidence="3">
    <location>
        <begin position="142"/>
        <end position="161"/>
    </location>
</feature>
<evidence type="ECO:0000256" key="1">
    <source>
        <dbReference type="ARBA" id="ARBA00006461"/>
    </source>
</evidence>
<evidence type="ECO:0000313" key="5">
    <source>
        <dbReference type="Proteomes" id="UP000301737"/>
    </source>
</evidence>
<evidence type="ECO:0000256" key="2">
    <source>
        <dbReference type="ARBA" id="ARBA00023054"/>
    </source>
</evidence>
<evidence type="ECO:0000313" key="4">
    <source>
        <dbReference type="EMBL" id="GCE98767.1"/>
    </source>
</evidence>
<dbReference type="AlphaFoldDB" id="A0A4C2E3G7"/>
<organism evidence="4 5">
    <name type="scientific">Zygosaccharomyces mellis</name>
    <dbReference type="NCBI Taxonomy" id="42258"/>
    <lineage>
        <taxon>Eukaryota</taxon>
        <taxon>Fungi</taxon>
        <taxon>Dikarya</taxon>
        <taxon>Ascomycota</taxon>
        <taxon>Saccharomycotina</taxon>
        <taxon>Saccharomycetes</taxon>
        <taxon>Saccharomycetales</taxon>
        <taxon>Saccharomycetaceae</taxon>
        <taxon>Zygosaccharomyces</taxon>
    </lineage>
</organism>
<dbReference type="Proteomes" id="UP000301737">
    <property type="component" value="Unassembled WGS sequence"/>
</dbReference>
<name>A0A4C2E3G7_9SACH</name>
<evidence type="ECO:0000256" key="3">
    <source>
        <dbReference type="SAM" id="MobiDB-lite"/>
    </source>
</evidence>
<feature type="compositionally biased region" description="Basic and acidic residues" evidence="3">
    <location>
        <begin position="222"/>
        <end position="238"/>
    </location>
</feature>
<feature type="compositionally biased region" description="Polar residues" evidence="3">
    <location>
        <begin position="1"/>
        <end position="11"/>
    </location>
</feature>
<dbReference type="EMBL" id="BIMX01000006">
    <property type="protein sequence ID" value="GCE98767.1"/>
    <property type="molecule type" value="Genomic_DNA"/>
</dbReference>
<feature type="compositionally biased region" description="Basic and acidic residues" evidence="3">
    <location>
        <begin position="125"/>
        <end position="140"/>
    </location>
</feature>
<feature type="compositionally biased region" description="Polar residues" evidence="3">
    <location>
        <begin position="192"/>
        <end position="208"/>
    </location>
</feature>
<reference evidence="4 5" key="1">
    <citation type="submission" date="2019-01" db="EMBL/GenBank/DDBJ databases">
        <title>Draft Genome Sequencing of Zygosaccharomyces mellis Ca-7.</title>
        <authorList>
            <person name="Shiwa Y."/>
            <person name="Kanesaki Y."/>
            <person name="Ishige T."/>
            <person name="Mura K."/>
            <person name="Hori T."/>
            <person name="Tamura T."/>
        </authorList>
    </citation>
    <scope>NUCLEOTIDE SEQUENCE [LARGE SCALE GENOMIC DNA]</scope>
    <source>
        <strain evidence="4 5">Ca-7</strain>
    </source>
</reference>
<sequence length="346" mass="39660">MSFLSKISNLRKSIPVAPPKANPSSSQPETYQAPSLLPKTYTREEDPAVKRLKEKRQQELLRKGELSKKATASRRTSAPKKSSKKDSDEENGTVTRFKKKSSNSSSSGSVRGSNKPTHISVAQKKKPEPIKKMSFDELMKQAESNAHSNGGISNKSGSTTPVRMPSERQSRPKLHINKPGFKNLDRRRKTGSQEMTKSAMKNQLSPSAKESKPPKLTSYKNDFAKPNELIRRRLEAKRASKVQGPPQDEYESDMDDFIEDDEEDRTAVERDPGYDRDEIWALFNRGKRRSDYAFDDGDEDDMEANEGEIIEEEERARKMARLEDKREEEWLKRHEMEKKSRKKVRE</sequence>
<dbReference type="OrthoDB" id="4035998at2759"/>
<feature type="region of interest" description="Disordered" evidence="3">
    <location>
        <begin position="1"/>
        <end position="273"/>
    </location>
</feature>
<dbReference type="SMART" id="SM00784">
    <property type="entry name" value="SPT2"/>
    <property type="match status" value="1"/>
</dbReference>
<gene>
    <name evidence="4" type="ORF">ZYGM_004001</name>
</gene>
<keyword evidence="5" id="KW-1185">Reference proteome</keyword>
<comment type="similarity">
    <text evidence="1">Belongs to the SPT2 family.</text>
</comment>
<comment type="caution">
    <text evidence="4">The sequence shown here is derived from an EMBL/GenBank/DDBJ whole genome shotgun (WGS) entry which is preliminary data.</text>
</comment>
<feature type="compositionally biased region" description="Polar residues" evidence="3">
    <location>
        <begin position="22"/>
        <end position="33"/>
    </location>
</feature>
<feature type="compositionally biased region" description="Basic and acidic residues" evidence="3">
    <location>
        <begin position="41"/>
        <end position="68"/>
    </location>
</feature>
<proteinExistence type="inferred from homology"/>
<protein>
    <recommendedName>
        <fullName evidence="6">SPT2 chromatin protein</fullName>
    </recommendedName>
</protein>
<feature type="compositionally biased region" description="Low complexity" evidence="3">
    <location>
        <begin position="102"/>
        <end position="115"/>
    </location>
</feature>
<keyword evidence="2" id="KW-0175">Coiled coil</keyword>